<feature type="binding site" evidence="13">
    <location>
        <position position="101"/>
    </location>
    <ligand>
        <name>Zn(2+)</name>
        <dbReference type="ChEBI" id="CHEBI:29105"/>
    </ligand>
</feature>
<keyword evidence="9" id="KW-0539">Nucleus</keyword>
<feature type="compositionally biased region" description="Basic and acidic residues" evidence="14">
    <location>
        <begin position="392"/>
        <end position="413"/>
    </location>
</feature>
<dbReference type="GO" id="GO:0000978">
    <property type="term" value="F:RNA polymerase II cis-regulatory region sequence-specific DNA binding"/>
    <property type="evidence" value="ECO:0007669"/>
    <property type="project" value="TreeGrafter"/>
</dbReference>
<dbReference type="AlphaFoldDB" id="A0A336L7V4"/>
<dbReference type="FunFam" id="3.30.160.60:FF:000322">
    <property type="entry name" value="GDNF-inducible zinc finger protein 1"/>
    <property type="match status" value="1"/>
</dbReference>
<dbReference type="SUPFAM" id="SSF57667">
    <property type="entry name" value="beta-beta-alpha zinc fingers"/>
    <property type="match status" value="3"/>
</dbReference>
<evidence type="ECO:0000256" key="9">
    <source>
        <dbReference type="ARBA" id="ARBA00023242"/>
    </source>
</evidence>
<dbReference type="InterPro" id="IPR006612">
    <property type="entry name" value="THAP_Znf"/>
</dbReference>
<feature type="domain" description="C2H2-type" evidence="15">
    <location>
        <begin position="502"/>
        <end position="530"/>
    </location>
</feature>
<evidence type="ECO:0000313" key="19">
    <source>
        <dbReference type="EMBL" id="SSX33327.1"/>
    </source>
</evidence>
<name>A0A336L7V4_CULSO</name>
<feature type="binding site" evidence="13">
    <location>
        <position position="139"/>
    </location>
    <ligand>
        <name>Zn(2+)</name>
        <dbReference type="ChEBI" id="CHEBI:29105"/>
    </ligand>
</feature>
<feature type="region of interest" description="Disordered" evidence="14">
    <location>
        <begin position="361"/>
        <end position="413"/>
    </location>
</feature>
<organism evidence="18">
    <name type="scientific">Culicoides sonorensis</name>
    <name type="common">Biting midge</name>
    <dbReference type="NCBI Taxonomy" id="179676"/>
    <lineage>
        <taxon>Eukaryota</taxon>
        <taxon>Metazoa</taxon>
        <taxon>Ecdysozoa</taxon>
        <taxon>Arthropoda</taxon>
        <taxon>Hexapoda</taxon>
        <taxon>Insecta</taxon>
        <taxon>Pterygota</taxon>
        <taxon>Neoptera</taxon>
        <taxon>Endopterygota</taxon>
        <taxon>Diptera</taxon>
        <taxon>Nematocera</taxon>
        <taxon>Chironomoidea</taxon>
        <taxon>Ceratopogonidae</taxon>
        <taxon>Ceratopogoninae</taxon>
        <taxon>Culicoides</taxon>
        <taxon>Monoculicoides</taxon>
    </lineage>
</organism>
<dbReference type="SMART" id="SM00980">
    <property type="entry name" value="THAP"/>
    <property type="match status" value="1"/>
</dbReference>
<evidence type="ECO:0000313" key="18">
    <source>
        <dbReference type="EMBL" id="SSX13908.1"/>
    </source>
</evidence>
<evidence type="ECO:0000256" key="5">
    <source>
        <dbReference type="ARBA" id="ARBA00022833"/>
    </source>
</evidence>
<dbReference type="PROSITE" id="PS00028">
    <property type="entry name" value="ZINC_FINGER_C2H2_1"/>
    <property type="match status" value="6"/>
</dbReference>
<dbReference type="PROSITE" id="PS50157">
    <property type="entry name" value="ZINC_FINGER_C2H2_2"/>
    <property type="match status" value="6"/>
</dbReference>
<dbReference type="Gene3D" id="3.30.160.60">
    <property type="entry name" value="Classic Zinc Finger"/>
    <property type="match status" value="6"/>
</dbReference>
<keyword evidence="8" id="KW-0804">Transcription</keyword>
<dbReference type="PROSITE" id="PS50950">
    <property type="entry name" value="ZF_THAP"/>
    <property type="match status" value="1"/>
</dbReference>
<dbReference type="Pfam" id="PF05485">
    <property type="entry name" value="THAP"/>
    <property type="match status" value="1"/>
</dbReference>
<keyword evidence="3" id="KW-0677">Repeat</keyword>
<evidence type="ECO:0000256" key="2">
    <source>
        <dbReference type="ARBA" id="ARBA00022723"/>
    </source>
</evidence>
<dbReference type="GO" id="GO:0000981">
    <property type="term" value="F:DNA-binding transcription factor activity, RNA polymerase II-specific"/>
    <property type="evidence" value="ECO:0007669"/>
    <property type="project" value="TreeGrafter"/>
</dbReference>
<reference evidence="18" key="1">
    <citation type="submission" date="2018-04" db="EMBL/GenBank/DDBJ databases">
        <authorList>
            <person name="Go L.Y."/>
            <person name="Mitchell J.A."/>
        </authorList>
    </citation>
    <scope>NUCLEOTIDE SEQUENCE</scope>
    <source>
        <tissue evidence="18">Whole organism</tissue>
    </source>
</reference>
<keyword evidence="4 11" id="KW-0863">Zinc-finger</keyword>
<evidence type="ECO:0000256" key="14">
    <source>
        <dbReference type="SAM" id="MobiDB-lite"/>
    </source>
</evidence>
<feature type="domain" description="THAP-type" evidence="16">
    <location>
        <begin position="1"/>
        <end position="88"/>
    </location>
</feature>
<evidence type="ECO:0000256" key="4">
    <source>
        <dbReference type="ARBA" id="ARBA00022771"/>
    </source>
</evidence>
<feature type="domain" description="ZAD" evidence="17">
    <location>
        <begin position="96"/>
        <end position="166"/>
    </location>
</feature>
<dbReference type="SMART" id="SM00355">
    <property type="entry name" value="ZnF_C2H2"/>
    <property type="match status" value="10"/>
</dbReference>
<evidence type="ECO:0000256" key="7">
    <source>
        <dbReference type="ARBA" id="ARBA00023125"/>
    </source>
</evidence>
<evidence type="ECO:0000256" key="10">
    <source>
        <dbReference type="ARBA" id="ARBA00037948"/>
    </source>
</evidence>
<dbReference type="EMBL" id="UFQS01002375">
    <property type="protein sequence ID" value="SSX13908.1"/>
    <property type="molecule type" value="Genomic_DNA"/>
</dbReference>
<keyword evidence="5 13" id="KW-0862">Zinc</keyword>
<dbReference type="GO" id="GO:0008270">
    <property type="term" value="F:zinc ion binding"/>
    <property type="evidence" value="ECO:0007669"/>
    <property type="project" value="UniProtKB-UniRule"/>
</dbReference>
<evidence type="ECO:0000256" key="12">
    <source>
        <dbReference type="PROSITE-ProRule" id="PRU00309"/>
    </source>
</evidence>
<proteinExistence type="inferred from homology"/>
<comment type="similarity">
    <text evidence="10">Belongs to the snail C2H2-type zinc-finger protein family.</text>
</comment>
<evidence type="ECO:0000256" key="11">
    <source>
        <dbReference type="PROSITE-ProRule" id="PRU00042"/>
    </source>
</evidence>
<gene>
    <name evidence="18" type="primary">CSON006287</name>
</gene>
<evidence type="ECO:0000259" key="17">
    <source>
        <dbReference type="PROSITE" id="PS51915"/>
    </source>
</evidence>
<comment type="subcellular location">
    <subcellularLocation>
        <location evidence="1">Nucleus</location>
    </subcellularLocation>
</comment>
<evidence type="ECO:0000259" key="16">
    <source>
        <dbReference type="PROSITE" id="PS50950"/>
    </source>
</evidence>
<dbReference type="InterPro" id="IPR036236">
    <property type="entry name" value="Znf_C2H2_sf"/>
</dbReference>
<dbReference type="EMBL" id="UFQT01002375">
    <property type="protein sequence ID" value="SSX33327.1"/>
    <property type="molecule type" value="Genomic_DNA"/>
</dbReference>
<evidence type="ECO:0000259" key="15">
    <source>
        <dbReference type="PROSITE" id="PS50157"/>
    </source>
</evidence>
<dbReference type="SUPFAM" id="SSF57716">
    <property type="entry name" value="Glucocorticoid receptor-like (DNA-binding domain)"/>
    <property type="match status" value="1"/>
</dbReference>
<feature type="domain" description="C2H2-type" evidence="15">
    <location>
        <begin position="226"/>
        <end position="254"/>
    </location>
</feature>
<evidence type="ECO:0000256" key="8">
    <source>
        <dbReference type="ARBA" id="ARBA00023163"/>
    </source>
</evidence>
<dbReference type="Pfam" id="PF00096">
    <property type="entry name" value="zf-C2H2"/>
    <property type="match status" value="2"/>
</dbReference>
<reference evidence="19" key="2">
    <citation type="submission" date="2018-07" db="EMBL/GenBank/DDBJ databases">
        <authorList>
            <person name="Quirk P.G."/>
            <person name="Krulwich T.A."/>
        </authorList>
    </citation>
    <scope>NUCLEOTIDE SEQUENCE</scope>
</reference>
<dbReference type="PANTHER" id="PTHR24388:SF53">
    <property type="entry name" value="CHORION TRANSCRIPTION FACTOR CF2-RELATED"/>
    <property type="match status" value="1"/>
</dbReference>
<dbReference type="InterPro" id="IPR050527">
    <property type="entry name" value="Snail/Krueppel_Znf"/>
</dbReference>
<keyword evidence="2 13" id="KW-0479">Metal-binding</keyword>
<evidence type="ECO:0000256" key="6">
    <source>
        <dbReference type="ARBA" id="ARBA00023015"/>
    </source>
</evidence>
<keyword evidence="7 12" id="KW-0238">DNA-binding</keyword>
<sequence length="701" mass="81765">MTTTMYCLAPGCPNNSKNVADKEPQVVFHQIKDDQKWHRFCSLSRRTRFPQRLCERPESAICSEHFTPSDYESQESHILYANAFPSIPARIAATKDICYICFTPSSQVNLFDFDPEVVIGLGELGLGLIEEEQIPRKLCMACQSELQQIVSYLDRVKAANDFWHKFGTNIGVINPPKDKAFYGEDGTFRPNKEIFTCKQCNIQYPGKSSLYKHVWAEHAMNRDDPLICSDCSKRFSSEYSTRSHYFQYHYGPGEQIVCSDCGFLARNSRHMHWHMKYAHDTFREDTKYLCEWCVRGFAEERRLDAHVAFKHPEKLAYHEHFKQQQNNGQPTENPYFAISEIPEQPIPQAKVEVKMGNEPVTNYEEDDYDDSHQMDYDDSADDSQSTEATVNVKKEKDQSESKPEKKPVIEKIKAGNKKAPAYISLKQKSRSTKDDITQKCPDCQIDFTGKPVMVRGGLYRHYWVRHARLNENPKQCRKCDKIYDSEHICRLHYFKLHFEVNYCCDICGKTDMTKFQLQLHIKATHVERAARELIVCRFCNRKYESVEEMKKHEENHKHDGKIRPYVCNECGKCYTNEMTLKNHIKQHLGIRNYRCNFCEMTFVALGNLKVHEVTHHTHKYPYKCSMCDKEFSQYGNIVSHIKTKHGSYDPEIVKNELIIRQHGRLSKEEISKQKKGSQFKSEPNTGQIQESYVVPDSFDSY</sequence>
<dbReference type="VEuPathDB" id="VectorBase:CSON006287"/>
<dbReference type="GO" id="GO:0005634">
    <property type="term" value="C:nucleus"/>
    <property type="evidence" value="ECO:0007669"/>
    <property type="project" value="UniProtKB-SubCell"/>
</dbReference>
<dbReference type="PANTHER" id="PTHR24388">
    <property type="entry name" value="ZINC FINGER PROTEIN"/>
    <property type="match status" value="1"/>
</dbReference>
<feature type="binding site" evidence="13">
    <location>
        <position position="142"/>
    </location>
    <ligand>
        <name>Zn(2+)</name>
        <dbReference type="ChEBI" id="CHEBI:29105"/>
    </ligand>
</feature>
<feature type="domain" description="C2H2-type" evidence="15">
    <location>
        <begin position="622"/>
        <end position="650"/>
    </location>
</feature>
<protein>
    <submittedName>
        <fullName evidence="18">CSON006287 protein</fullName>
    </submittedName>
</protein>
<feature type="domain" description="C2H2-type" evidence="15">
    <location>
        <begin position="195"/>
        <end position="223"/>
    </location>
</feature>
<dbReference type="PROSITE" id="PS51915">
    <property type="entry name" value="ZAD"/>
    <property type="match status" value="1"/>
</dbReference>
<feature type="region of interest" description="Disordered" evidence="14">
    <location>
        <begin position="667"/>
        <end position="701"/>
    </location>
</feature>
<feature type="domain" description="C2H2-type" evidence="15">
    <location>
        <begin position="565"/>
        <end position="592"/>
    </location>
</feature>
<feature type="binding site" evidence="13">
    <location>
        <position position="98"/>
    </location>
    <ligand>
        <name>Zn(2+)</name>
        <dbReference type="ChEBI" id="CHEBI:29105"/>
    </ligand>
</feature>
<accession>A0A336L7V4</accession>
<evidence type="ECO:0000256" key="3">
    <source>
        <dbReference type="ARBA" id="ARBA00022737"/>
    </source>
</evidence>
<dbReference type="InterPro" id="IPR013087">
    <property type="entry name" value="Znf_C2H2_type"/>
</dbReference>
<feature type="compositionally biased region" description="Polar residues" evidence="14">
    <location>
        <begin position="676"/>
        <end position="690"/>
    </location>
</feature>
<evidence type="ECO:0000256" key="13">
    <source>
        <dbReference type="PROSITE-ProRule" id="PRU01263"/>
    </source>
</evidence>
<feature type="domain" description="C2H2-type" evidence="15">
    <location>
        <begin position="593"/>
        <end position="621"/>
    </location>
</feature>
<dbReference type="InterPro" id="IPR012934">
    <property type="entry name" value="Znf_AD"/>
</dbReference>
<keyword evidence="6" id="KW-0805">Transcription regulation</keyword>
<evidence type="ECO:0000256" key="1">
    <source>
        <dbReference type="ARBA" id="ARBA00004123"/>
    </source>
</evidence>